<dbReference type="OrthoDB" id="56262at2157"/>
<dbReference type="GeneID" id="31677324"/>
<dbReference type="AlphaFoldDB" id="A0A1V0N6B5"/>
<dbReference type="KEGG" id="fai:FAD_1834"/>
<organism evidence="2 3">
    <name type="scientific">Ferroplasma acidiphilum</name>
    <dbReference type="NCBI Taxonomy" id="74969"/>
    <lineage>
        <taxon>Archaea</taxon>
        <taxon>Methanobacteriati</taxon>
        <taxon>Thermoplasmatota</taxon>
        <taxon>Thermoplasmata</taxon>
        <taxon>Thermoplasmatales</taxon>
        <taxon>Ferroplasmaceae</taxon>
        <taxon>Ferroplasma</taxon>
    </lineage>
</organism>
<accession>A0A1V0N6B5</accession>
<keyword evidence="1" id="KW-0472">Membrane</keyword>
<keyword evidence="3" id="KW-1185">Reference proteome</keyword>
<evidence type="ECO:0000256" key="1">
    <source>
        <dbReference type="SAM" id="Phobius"/>
    </source>
</evidence>
<reference evidence="2 3" key="1">
    <citation type="submission" date="2011-10" db="EMBL/GenBank/DDBJ databases">
        <title>Metabolic and evolutionary patterns in the extreme acidophile Ferroplasma acidiphilum.</title>
        <authorList>
            <person name="Golyshina O.V."/>
            <person name="Kozyavkin S.A."/>
            <person name="Tatusov R.L."/>
            <person name="Slesarev A.I."/>
            <person name="Golyshin P.N."/>
        </authorList>
    </citation>
    <scope>NUCLEOTIDE SEQUENCE [LARGE SCALE GENOMIC DNA]</scope>
    <source>
        <strain evidence="3">Y</strain>
    </source>
</reference>
<proteinExistence type="predicted"/>
<keyword evidence="1" id="KW-1133">Transmembrane helix</keyword>
<gene>
    <name evidence="2" type="ORF">FAD_1834</name>
</gene>
<evidence type="ECO:0000313" key="3">
    <source>
        <dbReference type="Proteomes" id="UP000192050"/>
    </source>
</evidence>
<dbReference type="EMBL" id="CP015363">
    <property type="protein sequence ID" value="ARD85672.1"/>
    <property type="molecule type" value="Genomic_DNA"/>
</dbReference>
<dbReference type="RefSeq" id="WP_081143114.1">
    <property type="nucleotide sequence ID" value="NZ_CP015363.1"/>
</dbReference>
<keyword evidence="1" id="KW-0812">Transmembrane</keyword>
<feature type="transmembrane region" description="Helical" evidence="1">
    <location>
        <begin position="12"/>
        <end position="32"/>
    </location>
</feature>
<dbReference type="Proteomes" id="UP000192050">
    <property type="component" value="Chromosome"/>
</dbReference>
<name>A0A1V0N6B5_9ARCH</name>
<dbReference type="STRING" id="74969.FAD_1834"/>
<feature type="transmembrane region" description="Helical" evidence="1">
    <location>
        <begin position="44"/>
        <end position="62"/>
    </location>
</feature>
<sequence>MRKFSEYFTVFFFYRLTGIILFLSGFVFYLFWGIEYSGWKDSGLISFVVPLILLGLLTIWLGNEKEKENRKLVKK</sequence>
<protein>
    <submittedName>
        <fullName evidence="2">Uncharacterized protein</fullName>
    </submittedName>
</protein>
<evidence type="ECO:0000313" key="2">
    <source>
        <dbReference type="EMBL" id="ARD85672.1"/>
    </source>
</evidence>